<dbReference type="Pfam" id="PF11754">
    <property type="entry name" value="Velvet"/>
    <property type="match status" value="2"/>
</dbReference>
<dbReference type="GeneID" id="54572668"/>
<keyword evidence="9" id="KW-1185">Reference proteome</keyword>
<organism evidence="8 9">
    <name type="scientific">Trematosphaeria pertusa</name>
    <dbReference type="NCBI Taxonomy" id="390896"/>
    <lineage>
        <taxon>Eukaryota</taxon>
        <taxon>Fungi</taxon>
        <taxon>Dikarya</taxon>
        <taxon>Ascomycota</taxon>
        <taxon>Pezizomycotina</taxon>
        <taxon>Dothideomycetes</taxon>
        <taxon>Pleosporomycetidae</taxon>
        <taxon>Pleosporales</taxon>
        <taxon>Massarineae</taxon>
        <taxon>Trematosphaeriaceae</taxon>
        <taxon>Trematosphaeria</taxon>
    </lineage>
</organism>
<dbReference type="InterPro" id="IPR021740">
    <property type="entry name" value="Velvet"/>
</dbReference>
<dbReference type="RefSeq" id="XP_033678673.1">
    <property type="nucleotide sequence ID" value="XM_033819338.1"/>
</dbReference>
<feature type="region of interest" description="Disordered" evidence="6">
    <location>
        <begin position="222"/>
        <end position="297"/>
    </location>
</feature>
<keyword evidence="3" id="KW-0805">Transcription regulation</keyword>
<keyword evidence="2" id="KW-0749">Sporulation</keyword>
<keyword evidence="4" id="KW-0804">Transcription</keyword>
<proteinExistence type="predicted"/>
<feature type="compositionally biased region" description="Polar residues" evidence="6">
    <location>
        <begin position="281"/>
        <end position="297"/>
    </location>
</feature>
<gene>
    <name evidence="8" type="ORF">BU26DRAFT_106658</name>
</gene>
<dbReference type="InterPro" id="IPR037525">
    <property type="entry name" value="Velvet_dom"/>
</dbReference>
<dbReference type="PANTHER" id="PTHR33572">
    <property type="entry name" value="SPORE DEVELOPMENT REGULATOR VOSA"/>
    <property type="match status" value="1"/>
</dbReference>
<feature type="compositionally biased region" description="Polar residues" evidence="6">
    <location>
        <begin position="431"/>
        <end position="456"/>
    </location>
</feature>
<dbReference type="Proteomes" id="UP000800094">
    <property type="component" value="Unassembled WGS sequence"/>
</dbReference>
<feature type="compositionally biased region" description="Polar residues" evidence="6">
    <location>
        <begin position="242"/>
        <end position="265"/>
    </location>
</feature>
<dbReference type="EMBL" id="ML987204">
    <property type="protein sequence ID" value="KAF2243669.1"/>
    <property type="molecule type" value="Genomic_DNA"/>
</dbReference>
<evidence type="ECO:0000256" key="6">
    <source>
        <dbReference type="SAM" id="MobiDB-lite"/>
    </source>
</evidence>
<evidence type="ECO:0000313" key="8">
    <source>
        <dbReference type="EMBL" id="KAF2243669.1"/>
    </source>
</evidence>
<dbReference type="PROSITE" id="PS51821">
    <property type="entry name" value="VELVET"/>
    <property type="match status" value="1"/>
</dbReference>
<accession>A0A6A6I0I8</accession>
<dbReference type="GO" id="GO:0030435">
    <property type="term" value="P:sporulation resulting in formation of a cellular spore"/>
    <property type="evidence" value="ECO:0007669"/>
    <property type="project" value="UniProtKB-KW"/>
</dbReference>
<dbReference type="AlphaFoldDB" id="A0A6A6I0I8"/>
<evidence type="ECO:0000256" key="4">
    <source>
        <dbReference type="ARBA" id="ARBA00023163"/>
    </source>
</evidence>
<comment type="subcellular location">
    <subcellularLocation>
        <location evidence="1">Nucleus</location>
    </subcellularLocation>
</comment>
<sequence>MYPYTSPASLYHQPAVSSHHIPLRRYEKSPAPVQRTLSISIRTGANSKTPSTDISLTLRQQPKEALVTAEGKEKARKPVDPPPIIQLHVEQRADPPQHFLQSPYLFMCTSLWKVDKNEPWDGVGNKSLAGSLVSSLHRLKDIDNKDGGFFVFGDISVKVQGTFRLNFSLFDLHKDTNEVQYLGGITSEPFKVLLPKDFKGMEESTYLSRAFSDQGVRLRLRKEPRAMMGNKRPFPYGPDAPISNTPIRPNMQEYSSYGDESTSPNKRFRPDTEDRKEQYSDHTGATSSGFSSTYTTPQYPVRNSSLSSAFSMSQYPTFGGLTTGSTSPYQFRPSISNSSSFYNDSLLSTSSAGPVSAPMPPQQRYNELQPSYTGMFSNFAPHRSTPSSALAFSDDAAGLGSYRPTSGVALGGEDHRPATAAGISPPMSIPQAPQSQPSTHQSHDSLGSSRGASYSHSPEMVRTSGYSDRVQLGTQLHSANRSAARLDDHFQSNVPVYQGQRNALQVPPSEPNLTSHTDTGAIPPSLHYNPDLSQSTEAHSANSG</sequence>
<feature type="domain" description="Velvet" evidence="7">
    <location>
        <begin position="47"/>
        <end position="221"/>
    </location>
</feature>
<evidence type="ECO:0000256" key="3">
    <source>
        <dbReference type="ARBA" id="ARBA00023015"/>
    </source>
</evidence>
<evidence type="ECO:0000313" key="9">
    <source>
        <dbReference type="Proteomes" id="UP000800094"/>
    </source>
</evidence>
<dbReference type="OrthoDB" id="5599552at2759"/>
<name>A0A6A6I0I8_9PLEO</name>
<dbReference type="InterPro" id="IPR038491">
    <property type="entry name" value="Velvet_dom_sf"/>
</dbReference>
<dbReference type="GO" id="GO:0005634">
    <property type="term" value="C:nucleus"/>
    <property type="evidence" value="ECO:0007669"/>
    <property type="project" value="UniProtKB-SubCell"/>
</dbReference>
<feature type="region of interest" description="Disordered" evidence="6">
    <location>
        <begin position="407"/>
        <end position="464"/>
    </location>
</feature>
<evidence type="ECO:0000256" key="2">
    <source>
        <dbReference type="ARBA" id="ARBA00022969"/>
    </source>
</evidence>
<evidence type="ECO:0000256" key="5">
    <source>
        <dbReference type="ARBA" id="ARBA00023242"/>
    </source>
</evidence>
<feature type="compositionally biased region" description="Polar residues" evidence="6">
    <location>
        <begin position="531"/>
        <end position="544"/>
    </location>
</feature>
<feature type="compositionally biased region" description="Polar residues" evidence="6">
    <location>
        <begin position="492"/>
        <end position="503"/>
    </location>
</feature>
<feature type="region of interest" description="Disordered" evidence="6">
    <location>
        <begin position="492"/>
        <end position="544"/>
    </location>
</feature>
<dbReference type="PANTHER" id="PTHR33572:SF18">
    <property type="entry name" value="SPORE DEVELOPMENT REGULATOR VOSA"/>
    <property type="match status" value="1"/>
</dbReference>
<evidence type="ECO:0000256" key="1">
    <source>
        <dbReference type="ARBA" id="ARBA00004123"/>
    </source>
</evidence>
<feature type="compositionally biased region" description="Basic and acidic residues" evidence="6">
    <location>
        <begin position="268"/>
        <end position="280"/>
    </location>
</feature>
<dbReference type="Gene3D" id="2.60.40.3960">
    <property type="entry name" value="Velvet domain"/>
    <property type="match status" value="1"/>
</dbReference>
<evidence type="ECO:0000259" key="7">
    <source>
        <dbReference type="PROSITE" id="PS51821"/>
    </source>
</evidence>
<reference evidence="8" key="1">
    <citation type="journal article" date="2020" name="Stud. Mycol.">
        <title>101 Dothideomycetes genomes: a test case for predicting lifestyles and emergence of pathogens.</title>
        <authorList>
            <person name="Haridas S."/>
            <person name="Albert R."/>
            <person name="Binder M."/>
            <person name="Bloem J."/>
            <person name="Labutti K."/>
            <person name="Salamov A."/>
            <person name="Andreopoulos B."/>
            <person name="Baker S."/>
            <person name="Barry K."/>
            <person name="Bills G."/>
            <person name="Bluhm B."/>
            <person name="Cannon C."/>
            <person name="Castanera R."/>
            <person name="Culley D."/>
            <person name="Daum C."/>
            <person name="Ezra D."/>
            <person name="Gonzalez J."/>
            <person name="Henrissat B."/>
            <person name="Kuo A."/>
            <person name="Liang C."/>
            <person name="Lipzen A."/>
            <person name="Lutzoni F."/>
            <person name="Magnuson J."/>
            <person name="Mondo S."/>
            <person name="Nolan M."/>
            <person name="Ohm R."/>
            <person name="Pangilinan J."/>
            <person name="Park H.-J."/>
            <person name="Ramirez L."/>
            <person name="Alfaro M."/>
            <person name="Sun H."/>
            <person name="Tritt A."/>
            <person name="Yoshinaga Y."/>
            <person name="Zwiers L.-H."/>
            <person name="Turgeon B."/>
            <person name="Goodwin S."/>
            <person name="Spatafora J."/>
            <person name="Crous P."/>
            <person name="Grigoriev I."/>
        </authorList>
    </citation>
    <scope>NUCLEOTIDE SEQUENCE</scope>
    <source>
        <strain evidence="8">CBS 122368</strain>
    </source>
</reference>
<keyword evidence="5" id="KW-0539">Nucleus</keyword>
<protein>
    <recommendedName>
        <fullName evidence="7">Velvet domain-containing protein</fullName>
    </recommendedName>
</protein>